<dbReference type="Pfam" id="PF00883">
    <property type="entry name" value="Peptidase_M17"/>
    <property type="match status" value="1"/>
</dbReference>
<dbReference type="EC" id="5.1.3.2" evidence="7"/>
<dbReference type="AlphaFoldDB" id="U2WB67"/>
<feature type="domain" description="Cytosol aminopeptidase" evidence="6">
    <location>
        <begin position="322"/>
        <end position="329"/>
    </location>
</feature>
<evidence type="ECO:0000313" key="7">
    <source>
        <dbReference type="EMBL" id="ERL46789.1"/>
    </source>
</evidence>
<dbReference type="Proteomes" id="UP000016762">
    <property type="component" value="Unassembled WGS sequence"/>
</dbReference>
<dbReference type="InterPro" id="IPR048816">
    <property type="entry name" value="Peptidase_M17_N_1"/>
</dbReference>
<evidence type="ECO:0000256" key="3">
    <source>
        <dbReference type="ARBA" id="ARBA00022670"/>
    </source>
</evidence>
<comment type="similarity">
    <text evidence="1">Belongs to the peptidase M17 family.</text>
</comment>
<evidence type="ECO:0000256" key="1">
    <source>
        <dbReference type="ARBA" id="ARBA00009528"/>
    </source>
</evidence>
<dbReference type="EMBL" id="AWXE01000004">
    <property type="protein sequence ID" value="ERL46789.1"/>
    <property type="molecule type" value="Genomic_DNA"/>
</dbReference>
<keyword evidence="4" id="KW-0378">Hydrolase</keyword>
<evidence type="ECO:0000313" key="8">
    <source>
        <dbReference type="Proteomes" id="UP000016762"/>
    </source>
</evidence>
<dbReference type="PATRIC" id="fig|1397666.3.peg.1688"/>
<dbReference type="PRINTS" id="PR00481">
    <property type="entry name" value="LAMNOPPTDASE"/>
</dbReference>
<evidence type="ECO:0000256" key="5">
    <source>
        <dbReference type="ARBA" id="ARBA00023211"/>
    </source>
</evidence>
<evidence type="ECO:0000256" key="4">
    <source>
        <dbReference type="ARBA" id="ARBA00022801"/>
    </source>
</evidence>
<dbReference type="PANTHER" id="PTHR11963">
    <property type="entry name" value="LEUCINE AMINOPEPTIDASE-RELATED"/>
    <property type="match status" value="1"/>
</dbReference>
<reference evidence="7 8" key="1">
    <citation type="journal article" date="2014" name="FEMS Microbiol. Ecol.">
        <title>Genomic differentiation among two strains of the PS1 clade isolated from geographically separated marine habitats.</title>
        <authorList>
            <person name="Jimenez-Infante F."/>
            <person name="Ngugi D.K."/>
            <person name="Alam I."/>
            <person name="Rashid M."/>
            <person name="Baalawi W."/>
            <person name="Kamau A.A."/>
            <person name="Bajic V.B."/>
            <person name="Stingl U."/>
        </authorList>
    </citation>
    <scope>NUCLEOTIDE SEQUENCE [LARGE SCALE GENOMIC DNA]</scope>
    <source>
        <strain evidence="7 8">RS24</strain>
    </source>
</reference>
<dbReference type="CDD" id="cd00433">
    <property type="entry name" value="Peptidase_M17"/>
    <property type="match status" value="1"/>
</dbReference>
<dbReference type="GO" id="GO:0005737">
    <property type="term" value="C:cytoplasm"/>
    <property type="evidence" value="ECO:0007669"/>
    <property type="project" value="InterPro"/>
</dbReference>
<dbReference type="RefSeq" id="WP_021777765.1">
    <property type="nucleotide sequence ID" value="NZ_AWXE01000004.1"/>
</dbReference>
<dbReference type="Gene3D" id="3.40.220.10">
    <property type="entry name" value="Leucine Aminopeptidase, subunit E, domain 1"/>
    <property type="match status" value="1"/>
</dbReference>
<dbReference type="GO" id="GO:0003978">
    <property type="term" value="F:UDP-glucose 4-epimerase activity"/>
    <property type="evidence" value="ECO:0007669"/>
    <property type="project" value="UniProtKB-EC"/>
</dbReference>
<dbReference type="GO" id="GO:0070006">
    <property type="term" value="F:metalloaminopeptidase activity"/>
    <property type="evidence" value="ECO:0007669"/>
    <property type="project" value="InterPro"/>
</dbReference>
<dbReference type="InterPro" id="IPR011356">
    <property type="entry name" value="Leucine_aapep/pepB"/>
</dbReference>
<gene>
    <name evidence="7" type="ORF">RS24_01812</name>
</gene>
<proteinExistence type="inferred from homology"/>
<keyword evidence="7" id="KW-0413">Isomerase</keyword>
<keyword evidence="8" id="KW-1185">Reference proteome</keyword>
<dbReference type="SUPFAM" id="SSF53187">
    <property type="entry name" value="Zn-dependent exopeptidases"/>
    <property type="match status" value="1"/>
</dbReference>
<dbReference type="PANTHER" id="PTHR11963:SF20">
    <property type="entry name" value="PEPTIDASE B"/>
    <property type="match status" value="1"/>
</dbReference>
<keyword evidence="3" id="KW-0645">Protease</keyword>
<dbReference type="Gene3D" id="3.40.630.10">
    <property type="entry name" value="Zn peptidases"/>
    <property type="match status" value="1"/>
</dbReference>
<protein>
    <submittedName>
        <fullName evidence="7">UDP-glucose 4-epimerase protein</fullName>
        <ecNumber evidence="7">5.1.3.2</ecNumber>
    </submittedName>
</protein>
<organism evidence="7 8">
    <name type="scientific">Candidatus Micropelagius thuwalensis</name>
    <dbReference type="NCBI Taxonomy" id="1397666"/>
    <lineage>
        <taxon>Bacteria</taxon>
        <taxon>Pseudomonadati</taxon>
        <taxon>Pseudomonadota</taxon>
        <taxon>Alphaproteobacteria</taxon>
        <taxon>PS1 clade</taxon>
        <taxon>Candidatus Micropelagius</taxon>
    </lineage>
</organism>
<comment type="caution">
    <text evidence="7">The sequence shown here is derived from an EMBL/GenBank/DDBJ whole genome shotgun (WGS) entry which is preliminary data.</text>
</comment>
<dbReference type="InterPro" id="IPR043472">
    <property type="entry name" value="Macro_dom-like"/>
</dbReference>
<sequence>MSVNLATLNKGGFDLENLFIVDKGRPACPIYLLTKQSLKGWLEEHAGKQAAWVETNHFKAAHSEILLLPDKSGGVEAVLLGQGVEVDIFTLGALSKALPSGVYRLAHELDNGDMELAAHAWLIGTYHFDTYLPQKPDFEAPQLVLPKDSRLDRIQALGAAVFMVRDLINTPAADMGPIELEMAARNLAEKFNAEIEVIAGDALVEANYPLIHAVGRAAYEAPRLIDIRWGNPEGKKLVLVGKGVCFDSGGLNLKPGSYMDLMKKDMGGAANILGLARAVMQCGLDVNLRVLIGAVENAIGPEAFRPGDILPSRQGMTVEIGNTDAEGRLVLADMLTEAESEQPDLIIDMATLTGAARTALGPEVAPFFVRQDALANDLEAAVHAESDPMWRLPLWAGYDDWLSSRVADVRNISNGPHAGAITAALFLSRFVDAQTDWIHCDIYAWNPKSSPGRPVGGEAQGMRALFRMLEQRYGR</sequence>
<keyword evidence="5" id="KW-0464">Manganese</keyword>
<dbReference type="GO" id="GO:0006508">
    <property type="term" value="P:proteolysis"/>
    <property type="evidence" value="ECO:0007669"/>
    <property type="project" value="UniProtKB-KW"/>
</dbReference>
<evidence type="ECO:0000256" key="2">
    <source>
        <dbReference type="ARBA" id="ARBA00022438"/>
    </source>
</evidence>
<dbReference type="PROSITE" id="PS00631">
    <property type="entry name" value="CYTOSOL_AP"/>
    <property type="match status" value="1"/>
</dbReference>
<accession>U2WB67</accession>
<evidence type="ECO:0000259" key="6">
    <source>
        <dbReference type="PROSITE" id="PS00631"/>
    </source>
</evidence>
<dbReference type="InterPro" id="IPR000819">
    <property type="entry name" value="Peptidase_M17_C"/>
</dbReference>
<dbReference type="Pfam" id="PF21337">
    <property type="entry name" value="Peptidase_M17_N_1"/>
    <property type="match status" value="1"/>
</dbReference>
<name>U2WB67_9PROT</name>
<keyword evidence="2" id="KW-0031">Aminopeptidase</keyword>
<dbReference type="eggNOG" id="COG0260">
    <property type="taxonomic scope" value="Bacteria"/>
</dbReference>
<dbReference type="GO" id="GO:0030145">
    <property type="term" value="F:manganese ion binding"/>
    <property type="evidence" value="ECO:0007669"/>
    <property type="project" value="InterPro"/>
</dbReference>
<dbReference type="STRING" id="1397666.RS24_01812"/>